<evidence type="ECO:0000256" key="1">
    <source>
        <dbReference type="SAM" id="MobiDB-lite"/>
    </source>
</evidence>
<dbReference type="EMBL" id="JXTB01000013">
    <property type="protein sequence ID" value="PON77432.1"/>
    <property type="molecule type" value="Genomic_DNA"/>
</dbReference>
<name>A0A2P5DVW0_PARAD</name>
<evidence type="ECO:0000313" key="3">
    <source>
        <dbReference type="Proteomes" id="UP000237105"/>
    </source>
</evidence>
<protein>
    <submittedName>
        <fullName evidence="2">Uncharacterized protein</fullName>
    </submittedName>
</protein>
<sequence length="101" mass="11262">MIEQDKLRHGARCTLTLRLDEQAQTCKGRRDPLLPTQTDSPDSTNWRLTYVEFCAELTATRNRLHEVEGDLDECHQVLGNQGYMPPSSSGLVSDQSSGPTS</sequence>
<gene>
    <name evidence="2" type="ORF">PanWU01x14_025930</name>
</gene>
<reference evidence="3" key="1">
    <citation type="submission" date="2016-06" db="EMBL/GenBank/DDBJ databases">
        <title>Parallel loss of symbiosis genes in relatives of nitrogen-fixing non-legume Parasponia.</title>
        <authorList>
            <person name="Van Velzen R."/>
            <person name="Holmer R."/>
            <person name="Bu F."/>
            <person name="Rutten L."/>
            <person name="Van Zeijl A."/>
            <person name="Liu W."/>
            <person name="Santuari L."/>
            <person name="Cao Q."/>
            <person name="Sharma T."/>
            <person name="Shen D."/>
            <person name="Roswanjaya Y."/>
            <person name="Wardhani T."/>
            <person name="Kalhor M.S."/>
            <person name="Jansen J."/>
            <person name="Van den Hoogen J."/>
            <person name="Gungor B."/>
            <person name="Hartog M."/>
            <person name="Hontelez J."/>
            <person name="Verver J."/>
            <person name="Yang W.-C."/>
            <person name="Schijlen E."/>
            <person name="Repin R."/>
            <person name="Schilthuizen M."/>
            <person name="Schranz E."/>
            <person name="Heidstra R."/>
            <person name="Miyata K."/>
            <person name="Fedorova E."/>
            <person name="Kohlen W."/>
            <person name="Bisseling T."/>
            <person name="Smit S."/>
            <person name="Geurts R."/>
        </authorList>
    </citation>
    <scope>NUCLEOTIDE SEQUENCE [LARGE SCALE GENOMIC DNA]</scope>
    <source>
        <strain evidence="3">cv. WU1-14</strain>
    </source>
</reference>
<dbReference type="AlphaFoldDB" id="A0A2P5DVW0"/>
<evidence type="ECO:0000313" key="2">
    <source>
        <dbReference type="EMBL" id="PON77432.1"/>
    </source>
</evidence>
<dbReference type="Proteomes" id="UP000237105">
    <property type="component" value="Unassembled WGS sequence"/>
</dbReference>
<proteinExistence type="predicted"/>
<comment type="caution">
    <text evidence="2">The sequence shown here is derived from an EMBL/GenBank/DDBJ whole genome shotgun (WGS) entry which is preliminary data.</text>
</comment>
<accession>A0A2P5DVW0</accession>
<keyword evidence="3" id="KW-1185">Reference proteome</keyword>
<dbReference type="OrthoDB" id="10458059at2759"/>
<feature type="region of interest" description="Disordered" evidence="1">
    <location>
        <begin position="77"/>
        <end position="101"/>
    </location>
</feature>
<organism evidence="2 3">
    <name type="scientific">Parasponia andersonii</name>
    <name type="common">Sponia andersonii</name>
    <dbReference type="NCBI Taxonomy" id="3476"/>
    <lineage>
        <taxon>Eukaryota</taxon>
        <taxon>Viridiplantae</taxon>
        <taxon>Streptophyta</taxon>
        <taxon>Embryophyta</taxon>
        <taxon>Tracheophyta</taxon>
        <taxon>Spermatophyta</taxon>
        <taxon>Magnoliopsida</taxon>
        <taxon>eudicotyledons</taxon>
        <taxon>Gunneridae</taxon>
        <taxon>Pentapetalae</taxon>
        <taxon>rosids</taxon>
        <taxon>fabids</taxon>
        <taxon>Rosales</taxon>
        <taxon>Cannabaceae</taxon>
        <taxon>Parasponia</taxon>
    </lineage>
</organism>
<feature type="compositionally biased region" description="Low complexity" evidence="1">
    <location>
        <begin position="87"/>
        <end position="101"/>
    </location>
</feature>